<sequence length="148" mass="17109">MPNRFIGGASGFNVKFPYVLIFKKRNLESKLPSHWIKLYYQDSYIQFYIPCHKEDEVLLQGEELIYSLCPPLIFAETQPQGIAKYYEKLDLSSNVMTKGKTSKLNLTFDENLSREGSNNNQETHNSDNFNSDEIIKVFLTKNSGLLEE</sequence>
<evidence type="ECO:0000313" key="2">
    <source>
        <dbReference type="EMBL" id="AZA97075.1"/>
    </source>
</evidence>
<proteinExistence type="predicted"/>
<dbReference type="Proteomes" id="UP000281741">
    <property type="component" value="Chromosome"/>
</dbReference>
<dbReference type="RefSeq" id="WP_065720276.1">
    <property type="nucleotide sequence ID" value="NZ_CP033912.1"/>
</dbReference>
<dbReference type="AlphaFoldDB" id="A0AAD1DN88"/>
<dbReference type="Proteomes" id="UP000274073">
    <property type="component" value="Chromosome"/>
</dbReference>
<evidence type="ECO:0000313" key="4">
    <source>
        <dbReference type="Proteomes" id="UP000281741"/>
    </source>
</evidence>
<accession>A0AAD1DN88</accession>
<dbReference type="EMBL" id="CP033912">
    <property type="protein sequence ID" value="AZA97075.1"/>
    <property type="molecule type" value="Genomic_DNA"/>
</dbReference>
<protein>
    <submittedName>
        <fullName evidence="1">Uncharacterized protein</fullName>
    </submittedName>
</protein>
<gene>
    <name evidence="1" type="ORF">EG349_18025</name>
    <name evidence="2" type="ORF">EG353_16725</name>
</gene>
<evidence type="ECO:0000313" key="3">
    <source>
        <dbReference type="Proteomes" id="UP000274073"/>
    </source>
</evidence>
<keyword evidence="4" id="KW-1185">Reference proteome</keyword>
<reference evidence="3 4" key="1">
    <citation type="submission" date="2018-11" db="EMBL/GenBank/DDBJ databases">
        <title>Proposal to divide the Flavobacteriaceae and reorganize its genera based on Amino Acid Identity values calculated from whole genome sequences.</title>
        <authorList>
            <person name="Nicholson A.C."/>
            <person name="Gulvik C.A."/>
            <person name="Whitney A.M."/>
            <person name="Humrighouse B.W."/>
            <person name="Bell M."/>
            <person name="Holmes B."/>
            <person name="Steigerwalt A.G."/>
            <person name="Villarma A."/>
            <person name="Sheth M."/>
            <person name="Batra D."/>
            <person name="Pryor J."/>
            <person name="Bernardet J.-F."/>
            <person name="Hugo C."/>
            <person name="Kampfer P."/>
            <person name="Newman J."/>
            <person name="McQuiston J.R."/>
        </authorList>
    </citation>
    <scope>NUCLEOTIDE SEQUENCE [LARGE SCALE GENOMIC DNA]</scope>
    <source>
        <strain evidence="1 3">G0207</strain>
        <strain evidence="2 4">H5143</strain>
    </source>
</reference>
<dbReference type="EMBL" id="CP033915">
    <property type="protein sequence ID" value="AZA88533.1"/>
    <property type="molecule type" value="Genomic_DNA"/>
</dbReference>
<evidence type="ECO:0000313" key="1">
    <source>
        <dbReference type="EMBL" id="AZA88533.1"/>
    </source>
</evidence>
<organism evidence="1 3">
    <name type="scientific">Chryseobacterium shandongense</name>
    <dbReference type="NCBI Taxonomy" id="1493872"/>
    <lineage>
        <taxon>Bacteria</taxon>
        <taxon>Pseudomonadati</taxon>
        <taxon>Bacteroidota</taxon>
        <taxon>Flavobacteriia</taxon>
        <taxon>Flavobacteriales</taxon>
        <taxon>Weeksellaceae</taxon>
        <taxon>Chryseobacterium group</taxon>
        <taxon>Chryseobacterium</taxon>
    </lineage>
</organism>
<name>A0AAD1DN88_9FLAO</name>